<organism evidence="3 4">
    <name type="scientific">Spirosoma taeanense</name>
    <dbReference type="NCBI Taxonomy" id="2735870"/>
    <lineage>
        <taxon>Bacteria</taxon>
        <taxon>Pseudomonadati</taxon>
        <taxon>Bacteroidota</taxon>
        <taxon>Cytophagia</taxon>
        <taxon>Cytophagales</taxon>
        <taxon>Cytophagaceae</taxon>
        <taxon>Spirosoma</taxon>
    </lineage>
</organism>
<protein>
    <submittedName>
        <fullName evidence="3">DUF4157 domain-containing protein</fullName>
    </submittedName>
</protein>
<keyword evidence="4" id="KW-1185">Reference proteome</keyword>
<accession>A0A6M5YF51</accession>
<feature type="compositionally biased region" description="Basic and acidic residues" evidence="1">
    <location>
        <begin position="635"/>
        <end position="649"/>
    </location>
</feature>
<feature type="domain" description="eCIS core" evidence="2">
    <location>
        <begin position="71"/>
        <end position="140"/>
    </location>
</feature>
<evidence type="ECO:0000256" key="1">
    <source>
        <dbReference type="SAM" id="MobiDB-lite"/>
    </source>
</evidence>
<dbReference type="Pfam" id="PF13699">
    <property type="entry name" value="eCIS_core"/>
    <property type="match status" value="1"/>
</dbReference>
<gene>
    <name evidence="3" type="ORF">HNV11_06925</name>
</gene>
<dbReference type="InterPro" id="IPR025295">
    <property type="entry name" value="eCIS_core_dom"/>
</dbReference>
<reference evidence="3 4" key="1">
    <citation type="submission" date="2020-05" db="EMBL/GenBank/DDBJ databases">
        <title>Genome sequencing of Spirosoma sp. TS118.</title>
        <authorList>
            <person name="Lee J.-H."/>
            <person name="Jeong S."/>
            <person name="Zhao L."/>
            <person name="Jung J.-H."/>
            <person name="Kim M.-K."/>
            <person name="Lim S."/>
        </authorList>
    </citation>
    <scope>NUCLEOTIDE SEQUENCE [LARGE SCALE GENOMIC DNA]</scope>
    <source>
        <strain evidence="3 4">TS118</strain>
    </source>
</reference>
<proteinExistence type="predicted"/>
<dbReference type="EMBL" id="CP053435">
    <property type="protein sequence ID" value="QJW92244.1"/>
    <property type="molecule type" value="Genomic_DNA"/>
</dbReference>
<name>A0A6M5YF51_9BACT</name>
<dbReference type="Proteomes" id="UP000502756">
    <property type="component" value="Chromosome"/>
</dbReference>
<evidence type="ECO:0000313" key="3">
    <source>
        <dbReference type="EMBL" id="QJW92244.1"/>
    </source>
</evidence>
<evidence type="ECO:0000313" key="4">
    <source>
        <dbReference type="Proteomes" id="UP000502756"/>
    </source>
</evidence>
<evidence type="ECO:0000259" key="2">
    <source>
        <dbReference type="Pfam" id="PF13699"/>
    </source>
</evidence>
<sequence>MARRVKLYRKESPTLSAQEGPAFVAPLLNQPAESFFGPLASSPSLEISQPGDAHEREADAVAEQVNASGYQLRSGFGSNLSGVRLHTDQRAAELSQALNADAFTLGRDIYFAEGKYAPQSSEGQKLLAHELTHVAQQQRGSARLDRKVSDADVEADFQAWATKATRKVNKGDPQDLWDFVYSLIFDPTTYLPLAKPAKAAAVPEWQKKFEKAEVVARWLFQIKSTSKSTDVQGQADSRGFGVLDALVQAGFVGQAMAQSSGLSDEKKKLLFETVLKTPSAASATDLETIVTAQCTGVADPASVPIVQTLTDGNKSPLKSLDAARTKAILNVLIKQYGSKDSIIKAIAQVLMFNPAIRVAISDALMASQIGSPDLLFKVLKQPYFVEPGYEGAELLQALLPSGKSTTDYDTERMKNDMPWVYTYKQKYYVQFLIDLAKGQKITIAPPAKFDAPTLRSWLESNNANIAAAAQGAYASKPADMFELYRNISDIFFYHIPHDRNVDPDLEGKISHLVPGEPSKQRLEADCDVFATYAMRLFTSTGFEPVGYLAIVPTGADKARAAHVAGLVRKSNQYYIINNKNILNPGLADTKPNDKKADAIKKLYSMALADAYASPYPTSVEVFYEDAGAKGQMSPDFKKQDRKLLRTDIP</sequence>
<feature type="region of interest" description="Disordered" evidence="1">
    <location>
        <begin position="39"/>
        <end position="59"/>
    </location>
</feature>
<dbReference type="KEGG" id="stae:HNV11_06925"/>
<feature type="region of interest" description="Disordered" evidence="1">
    <location>
        <begin position="629"/>
        <end position="649"/>
    </location>
</feature>
<dbReference type="AlphaFoldDB" id="A0A6M5YF51"/>